<evidence type="ECO:0000313" key="5">
    <source>
        <dbReference type="EMBL" id="RZS74851.1"/>
    </source>
</evidence>
<dbReference type="SMART" id="SM00534">
    <property type="entry name" value="MUTSac"/>
    <property type="match status" value="1"/>
</dbReference>
<dbReference type="Pfam" id="PF00488">
    <property type="entry name" value="MutS_V"/>
    <property type="match status" value="1"/>
</dbReference>
<evidence type="ECO:0000256" key="1">
    <source>
        <dbReference type="ARBA" id="ARBA00022741"/>
    </source>
</evidence>
<organism evidence="5 6">
    <name type="scientific">Pseudobacter ginsenosidimutans</name>
    <dbReference type="NCBI Taxonomy" id="661488"/>
    <lineage>
        <taxon>Bacteria</taxon>
        <taxon>Pseudomonadati</taxon>
        <taxon>Bacteroidota</taxon>
        <taxon>Chitinophagia</taxon>
        <taxon>Chitinophagales</taxon>
        <taxon>Chitinophagaceae</taxon>
        <taxon>Pseudobacter</taxon>
    </lineage>
</organism>
<evidence type="ECO:0000313" key="6">
    <source>
        <dbReference type="Proteomes" id="UP000293874"/>
    </source>
</evidence>
<dbReference type="GO" id="GO:0140664">
    <property type="term" value="F:ATP-dependent DNA damage sensor activity"/>
    <property type="evidence" value="ECO:0007669"/>
    <property type="project" value="InterPro"/>
</dbReference>
<dbReference type="RefSeq" id="WP_130539279.1">
    <property type="nucleotide sequence ID" value="NZ_SGXA01000001.1"/>
</dbReference>
<keyword evidence="2" id="KW-0067">ATP-binding</keyword>
<accession>A0A4Q7MZW7</accession>
<dbReference type="InterPro" id="IPR007696">
    <property type="entry name" value="DNA_mismatch_repair_MutS_core"/>
</dbReference>
<name>A0A4Q7MZW7_9BACT</name>
<dbReference type="InterPro" id="IPR000432">
    <property type="entry name" value="DNA_mismatch_repair_MutS_C"/>
</dbReference>
<dbReference type="SUPFAM" id="SSF48334">
    <property type="entry name" value="DNA repair protein MutS, domain III"/>
    <property type="match status" value="1"/>
</dbReference>
<dbReference type="InterPro" id="IPR036187">
    <property type="entry name" value="DNA_mismatch_repair_MutS_sf"/>
</dbReference>
<keyword evidence="1" id="KW-0547">Nucleotide-binding</keyword>
<proteinExistence type="predicted"/>
<dbReference type="InterPro" id="IPR027417">
    <property type="entry name" value="P-loop_NTPase"/>
</dbReference>
<dbReference type="GO" id="GO:0005524">
    <property type="term" value="F:ATP binding"/>
    <property type="evidence" value="ECO:0007669"/>
    <property type="project" value="UniProtKB-KW"/>
</dbReference>
<gene>
    <name evidence="5" type="ORF">EV199_0702</name>
</gene>
<dbReference type="Gene3D" id="1.10.1420.10">
    <property type="match status" value="1"/>
</dbReference>
<dbReference type="Pfam" id="PF05192">
    <property type="entry name" value="MutS_III"/>
    <property type="match status" value="1"/>
</dbReference>
<protein>
    <submittedName>
        <fullName evidence="5">MutS-like protein</fullName>
    </submittedName>
</protein>
<keyword evidence="6" id="KW-1185">Reference proteome</keyword>
<evidence type="ECO:0000259" key="4">
    <source>
        <dbReference type="SMART" id="SM00534"/>
    </source>
</evidence>
<dbReference type="AlphaFoldDB" id="A0A4Q7MZW7"/>
<dbReference type="PANTHER" id="PTHR11361:SF99">
    <property type="entry name" value="DNA MISMATCH REPAIR PROTEIN"/>
    <property type="match status" value="1"/>
</dbReference>
<dbReference type="Proteomes" id="UP000293874">
    <property type="component" value="Unassembled WGS sequence"/>
</dbReference>
<dbReference type="InterPro" id="IPR045076">
    <property type="entry name" value="MutS"/>
</dbReference>
<feature type="domain" description="DNA mismatch repair proteins mutS family" evidence="4">
    <location>
        <begin position="257"/>
        <end position="443"/>
    </location>
</feature>
<comment type="caution">
    <text evidence="5">The sequence shown here is derived from an EMBL/GenBank/DDBJ whole genome shotgun (WGS) entry which is preliminary data.</text>
</comment>
<evidence type="ECO:0000256" key="2">
    <source>
        <dbReference type="ARBA" id="ARBA00022840"/>
    </source>
</evidence>
<dbReference type="EMBL" id="SGXA01000001">
    <property type="protein sequence ID" value="RZS74851.1"/>
    <property type="molecule type" value="Genomic_DNA"/>
</dbReference>
<dbReference type="SUPFAM" id="SSF52540">
    <property type="entry name" value="P-loop containing nucleoside triphosphate hydrolases"/>
    <property type="match status" value="1"/>
</dbReference>
<evidence type="ECO:0000256" key="3">
    <source>
        <dbReference type="ARBA" id="ARBA00023125"/>
    </source>
</evidence>
<reference evidence="5 6" key="1">
    <citation type="submission" date="2019-02" db="EMBL/GenBank/DDBJ databases">
        <title>Genomic Encyclopedia of Type Strains, Phase IV (KMG-IV): sequencing the most valuable type-strain genomes for metagenomic binning, comparative biology and taxonomic classification.</title>
        <authorList>
            <person name="Goeker M."/>
        </authorList>
    </citation>
    <scope>NUCLEOTIDE SEQUENCE [LARGE SCALE GENOMIC DNA]</scope>
    <source>
        <strain evidence="5 6">DSM 18116</strain>
    </source>
</reference>
<dbReference type="PANTHER" id="PTHR11361">
    <property type="entry name" value="DNA MISMATCH REPAIR PROTEIN MUTS FAMILY MEMBER"/>
    <property type="match status" value="1"/>
</dbReference>
<dbReference type="Gene3D" id="3.40.50.300">
    <property type="entry name" value="P-loop containing nucleotide triphosphate hydrolases"/>
    <property type="match status" value="1"/>
</dbReference>
<dbReference type="GO" id="GO:0006298">
    <property type="term" value="P:mismatch repair"/>
    <property type="evidence" value="ECO:0007669"/>
    <property type="project" value="InterPro"/>
</dbReference>
<dbReference type="GO" id="GO:0030983">
    <property type="term" value="F:mismatched DNA binding"/>
    <property type="evidence" value="ECO:0007669"/>
    <property type="project" value="InterPro"/>
</dbReference>
<keyword evidence="3" id="KW-0238">DNA-binding</keyword>
<sequence length="447" mass="50787">MSFIADQQTLTDLNLTGRYNTHSIYNLFNKTVTEGGASLLDEMFQYPLVNADEINQRGRVIRFFQEEARFPLSNNQVKALEDYLSTKGEKLALNSYIHSGRSWLWRTLGIDDTYDNHRMVLLSSIGALNKLRVYFNNLLEKPTGELFDQRIGEICAAFNDQRLGWLKEAGDIQNHSVLKLARFDHCLRHTFYQQMQKLMKLLFELDVYIAVGKVASERGFQFATALHADDNLLVFEDLKHPALENGKGNGLALNSDRNVLFLTGANMAGKSTFMKSVAIAVYLAHMGFPVAARQMRLSVRDGIFSSINVPDNLGQGYSHFYAEVLRVKQVALEVRAGKKLLVIFDELFKGTNVKDAFDATFSVTEAFSERRECLFVISTHIIEVGEVLQRQCNNILFSYLPTVMKGMTPTYTYKLEEGITADRHGMMILKNERIIESIEQDREISIA</sequence>